<gene>
    <name evidence="1" type="ORF">FHX36_000039</name>
</gene>
<dbReference type="RefSeq" id="WP_220035883.1">
    <property type="nucleotide sequence ID" value="NZ_JACIBU010000001.1"/>
</dbReference>
<reference evidence="1 2" key="1">
    <citation type="submission" date="2020-08" db="EMBL/GenBank/DDBJ databases">
        <title>Sequencing the genomes of 1000 actinobacteria strains.</title>
        <authorList>
            <person name="Klenk H.-P."/>
        </authorList>
    </citation>
    <scope>NUCLEOTIDE SEQUENCE [LARGE SCALE GENOMIC DNA]</scope>
    <source>
        <strain evidence="1 2">DSM 16678</strain>
    </source>
</reference>
<comment type="caution">
    <text evidence="1">The sequence shown here is derived from an EMBL/GenBank/DDBJ whole genome shotgun (WGS) entry which is preliminary data.</text>
</comment>
<protein>
    <recommendedName>
        <fullName evidence="3">DUF1905 domain-containing protein</fullName>
    </recommendedName>
</protein>
<evidence type="ECO:0000313" key="1">
    <source>
        <dbReference type="EMBL" id="MBB3674304.1"/>
    </source>
</evidence>
<organism evidence="1 2">
    <name type="scientific">Modestobacter versicolor</name>
    <dbReference type="NCBI Taxonomy" id="429133"/>
    <lineage>
        <taxon>Bacteria</taxon>
        <taxon>Bacillati</taxon>
        <taxon>Actinomycetota</taxon>
        <taxon>Actinomycetes</taxon>
        <taxon>Geodermatophilales</taxon>
        <taxon>Geodermatophilaceae</taxon>
        <taxon>Modestobacter</taxon>
    </lineage>
</organism>
<sequence>MGELDLDLQFSGEVWTWRGPAPFYFLTVPDDESAQLQEVARAVTYGWGMLPVRARIGGTGWTTSLWPKDGRYVLPLKVAVRRAERIDEGDTVTARLTLP</sequence>
<proteinExistence type="predicted"/>
<dbReference type="Gene3D" id="2.40.30.100">
    <property type="entry name" value="AF2212/PG0164-like"/>
    <property type="match status" value="1"/>
</dbReference>
<dbReference type="InterPro" id="IPR015018">
    <property type="entry name" value="DUF1905"/>
</dbReference>
<accession>A0A839Y273</accession>
<dbReference type="InterPro" id="IPR037079">
    <property type="entry name" value="AF2212/PG0164-like_sf"/>
</dbReference>
<dbReference type="SUPFAM" id="SSF141694">
    <property type="entry name" value="AF2212/PG0164-like"/>
    <property type="match status" value="1"/>
</dbReference>
<evidence type="ECO:0008006" key="3">
    <source>
        <dbReference type="Google" id="ProtNLM"/>
    </source>
</evidence>
<dbReference type="Pfam" id="PF08922">
    <property type="entry name" value="DUF1905"/>
    <property type="match status" value="1"/>
</dbReference>
<name>A0A839Y273_9ACTN</name>
<dbReference type="EMBL" id="JACIBU010000001">
    <property type="protein sequence ID" value="MBB3674304.1"/>
    <property type="molecule type" value="Genomic_DNA"/>
</dbReference>
<dbReference type="Proteomes" id="UP000580718">
    <property type="component" value="Unassembled WGS sequence"/>
</dbReference>
<dbReference type="AlphaFoldDB" id="A0A839Y273"/>
<evidence type="ECO:0000313" key="2">
    <source>
        <dbReference type="Proteomes" id="UP000580718"/>
    </source>
</evidence>